<keyword evidence="1" id="KW-0614">Plasmid</keyword>
<reference evidence="1" key="1">
    <citation type="submission" date="2013-11" db="EMBL/GenBank/DDBJ databases">
        <title>Draft genome sequence of the broad-host-range Rhizobium sp. LPU83 strain, a member of the low-genetic diversity Oregon-like Rhizobium sp. group.</title>
        <authorList>
            <person name="Wibberg D."/>
            <person name="Puehler A."/>
            <person name="Schlueter A."/>
        </authorList>
    </citation>
    <scope>NUCLEOTIDE SEQUENCE [LARGE SCALE GENOMIC DNA]</scope>
    <source>
        <strain evidence="1">LPU83</strain>
        <plasmid evidence="1">pLPU83d</plasmid>
    </source>
</reference>
<proteinExistence type="predicted"/>
<dbReference type="Gene3D" id="1.10.530.10">
    <property type="match status" value="1"/>
</dbReference>
<evidence type="ECO:0000313" key="1">
    <source>
        <dbReference type="EMBL" id="CDM61823.1"/>
    </source>
</evidence>
<sequence length="661" mass="72315">MVDYTLAEAAVLRPDPDDASIDVTGLLEGEQVSALREIGPWMKISLFRDGRQFLGWVHSAILKKSEAITFDLFDEPDGQSRSVKGSILTIRLSLPPWQKVDVLIEDGTVESGWLNTASTSSPTVPKGDADAKPEAAGELVLGVNDVYRPHLLLAEERTEIDAAALAAVINAEAAKLANGEWDRNSKASTSTAAGLTQFLAATWLGEAKKSRTYLNEHARREGYVTDANAISPGSEDKLLKLRFEPKMSIVAAAEYGASNLKALIAAGLVDDETGDDEKAQFIYLAHHEGLGGATAFLRGNKGYTFSDLAKQVGSTKAQKYLDAAGGNAAQAYRNWLNSYIQEHIQPERYRKAADVEAPLLGSDAAKELSQYDGTPIVLSEMSRNTGLAKAVQWRLSELGYLDPPADGSFGPVSTWALTEFCASNNISLKNGFNRSVAERLISPAVLLPEIAASGTWFDKVISYMRNRKYFISRHPDCKNIVYLEGANQDGTLNDDAPNKFNDLRIFFSVGADGQVKLQNSIWEGTTEPGKFWTVNPMNPKGAARIAFNQYKAWVVGTHHPNSASAHEALVQVEPITVCRDLNKDFKRTGDELDTGLFAINQHWGYDAPKDDLGRTSAGCLVGRTKDGHRKFMQLIKADPRYLANHSYRFLTAVMPGDEVLR</sequence>
<gene>
    <name evidence="1" type="ORF">LPU83_pLPU83d_0452</name>
</gene>
<protein>
    <submittedName>
        <fullName evidence="1">Uncharacterized protein</fullName>
    </submittedName>
</protein>
<dbReference type="HOGENOM" id="CLU_414970_0_0_5"/>
<organism evidence="1 2">
    <name type="scientific">Rhizobium favelukesii</name>
    <dbReference type="NCBI Taxonomy" id="348824"/>
    <lineage>
        <taxon>Bacteria</taxon>
        <taxon>Pseudomonadati</taxon>
        <taxon>Pseudomonadota</taxon>
        <taxon>Alphaproteobacteria</taxon>
        <taxon>Hyphomicrobiales</taxon>
        <taxon>Rhizobiaceae</taxon>
        <taxon>Rhizobium/Agrobacterium group</taxon>
        <taxon>Rhizobium</taxon>
    </lineage>
</organism>
<accession>W6RSQ2</accession>
<dbReference type="KEGG" id="rhl:LPU83_pLPU83d_0452"/>
<dbReference type="AlphaFoldDB" id="W6RSQ2"/>
<dbReference type="Proteomes" id="UP000019443">
    <property type="component" value="Plasmid pLPU83d"/>
</dbReference>
<dbReference type="PATRIC" id="fig|348824.6.peg.6081"/>
<dbReference type="EMBL" id="HG916855">
    <property type="protein sequence ID" value="CDM61823.1"/>
    <property type="molecule type" value="Genomic_DNA"/>
</dbReference>
<dbReference type="RefSeq" id="WP_024318166.1">
    <property type="nucleotide sequence ID" value="NZ_ATTO01000076.1"/>
</dbReference>
<name>W6RSQ2_9HYPH</name>
<evidence type="ECO:0000313" key="2">
    <source>
        <dbReference type="Proteomes" id="UP000019443"/>
    </source>
</evidence>
<geneLocation type="plasmid" evidence="1 2">
    <name>pLPU83d</name>
</geneLocation>
<keyword evidence="2" id="KW-1185">Reference proteome</keyword>